<dbReference type="EMBL" id="CP000440">
    <property type="protein sequence ID" value="ABI86315.1"/>
    <property type="molecule type" value="Genomic_DNA"/>
</dbReference>
<proteinExistence type="predicted"/>
<sequence length="82" mass="9356">MISSRGGRARWCDADNGSAYSIHLYAGMLPRTKRIKIAGRARSAFFDNVDLIKKLRFTRPRLPVMDNFVSVAWLQTMVRSLP</sequence>
<dbReference type="GeneID" id="93083835"/>
<protein>
    <submittedName>
        <fullName evidence="1">Uncharacterized protein</fullName>
    </submittedName>
</protein>
<dbReference type="KEGG" id="bam:Bamb_0756"/>
<reference evidence="1" key="1">
    <citation type="submission" date="2009-01" db="EMBL/GenBank/DDBJ databases">
        <title>Complete sequence of Chromosome 1 of Burkholderia cepacia AMMD.</title>
        <authorList>
            <consortium name="US DOE Joint Genome Institute"/>
            <person name="Copeland A."/>
            <person name="Lucas S."/>
            <person name="Lapidus A."/>
            <person name="Barry K."/>
            <person name="Detter J.C."/>
            <person name="Glavina del Rio T."/>
            <person name="Hammon N."/>
            <person name="Israni S."/>
            <person name="Pitluck S."/>
            <person name="Bruce D."/>
            <person name="Chain P."/>
            <person name="Malfatti S."/>
            <person name="Shin M."/>
            <person name="Vergez L."/>
            <person name="Schmutz J."/>
            <person name="Larimer F."/>
            <person name="Land M."/>
            <person name="Hauser L."/>
            <person name="Kyrpides N."/>
            <person name="Kim E."/>
            <person name="Parke J."/>
            <person name="Coenye T."/>
            <person name="Konstantinidis K."/>
            <person name="Ramette A."/>
            <person name="Tiedje J."/>
            <person name="Richardson P."/>
        </authorList>
    </citation>
    <scope>NUCLEOTIDE SEQUENCE [LARGE SCALE GENOMIC DNA]</scope>
    <source>
        <strain evidence="1">AMMD</strain>
    </source>
</reference>
<name>Q0BHQ8_BURCM</name>
<organism evidence="1 2">
    <name type="scientific">Burkholderia ambifaria (strain ATCC BAA-244 / DSM 16087 / CCUG 44356 / LMG 19182 / AMMD)</name>
    <name type="common">Burkholderia cepacia (strain AMMD)</name>
    <dbReference type="NCBI Taxonomy" id="339670"/>
    <lineage>
        <taxon>Bacteria</taxon>
        <taxon>Pseudomonadati</taxon>
        <taxon>Pseudomonadota</taxon>
        <taxon>Betaproteobacteria</taxon>
        <taxon>Burkholderiales</taxon>
        <taxon>Burkholderiaceae</taxon>
        <taxon>Burkholderia</taxon>
        <taxon>Burkholderia cepacia complex</taxon>
    </lineage>
</organism>
<dbReference type="RefSeq" id="WP_011656135.1">
    <property type="nucleotide sequence ID" value="NC_008390.1"/>
</dbReference>
<gene>
    <name evidence="1" type="ordered locus">Bamb_0756</name>
</gene>
<keyword evidence="2" id="KW-1185">Reference proteome</keyword>
<dbReference type="AlphaFoldDB" id="Q0BHQ8"/>
<evidence type="ECO:0000313" key="1">
    <source>
        <dbReference type="EMBL" id="ABI86315.1"/>
    </source>
</evidence>
<dbReference type="Proteomes" id="UP000000662">
    <property type="component" value="Chromosome 1"/>
</dbReference>
<accession>Q0BHQ8</accession>
<evidence type="ECO:0000313" key="2">
    <source>
        <dbReference type="Proteomes" id="UP000000662"/>
    </source>
</evidence>